<dbReference type="EMBL" id="JACJVO010000018">
    <property type="protein sequence ID" value="MBB6732234.1"/>
    <property type="molecule type" value="Genomic_DNA"/>
</dbReference>
<proteinExistence type="predicted"/>
<keyword evidence="4" id="KW-1185">Reference proteome</keyword>
<dbReference type="RefSeq" id="WP_185129903.1">
    <property type="nucleotide sequence ID" value="NZ_JACJVO010000018.1"/>
</dbReference>
<feature type="region of interest" description="Disordered" evidence="1">
    <location>
        <begin position="1"/>
        <end position="20"/>
    </location>
</feature>
<feature type="domain" description="Tc1-like transposase DDE" evidence="2">
    <location>
        <begin position="1"/>
        <end position="120"/>
    </location>
</feature>
<protein>
    <submittedName>
        <fullName evidence="3">Transposase</fullName>
    </submittedName>
</protein>
<evidence type="ECO:0000256" key="1">
    <source>
        <dbReference type="SAM" id="MobiDB-lite"/>
    </source>
</evidence>
<dbReference type="Pfam" id="PF13358">
    <property type="entry name" value="DDE_3"/>
    <property type="match status" value="1"/>
</dbReference>
<evidence type="ECO:0000259" key="2">
    <source>
        <dbReference type="Pfam" id="PF13358"/>
    </source>
</evidence>
<dbReference type="AlphaFoldDB" id="A0A7X0VVK0"/>
<comment type="caution">
    <text evidence="3">The sequence shown here is derived from an EMBL/GenBank/DDBJ whole genome shotgun (WGS) entry which is preliminary data.</text>
</comment>
<evidence type="ECO:0000313" key="3">
    <source>
        <dbReference type="EMBL" id="MBB6732234.1"/>
    </source>
</evidence>
<gene>
    <name evidence="3" type="ORF">H7C18_15045</name>
</gene>
<evidence type="ECO:0000313" key="4">
    <source>
        <dbReference type="Proteomes" id="UP000564644"/>
    </source>
</evidence>
<organism evidence="3 4">
    <name type="scientific">Cohnella zeiphila</name>
    <dbReference type="NCBI Taxonomy" id="2761120"/>
    <lineage>
        <taxon>Bacteria</taxon>
        <taxon>Bacillati</taxon>
        <taxon>Bacillota</taxon>
        <taxon>Bacilli</taxon>
        <taxon>Bacillales</taxon>
        <taxon>Paenibacillaceae</taxon>
        <taxon>Cohnella</taxon>
    </lineage>
</organism>
<reference evidence="3 4" key="1">
    <citation type="submission" date="2020-08" db="EMBL/GenBank/DDBJ databases">
        <title>Cohnella phylogeny.</title>
        <authorList>
            <person name="Dunlap C."/>
        </authorList>
    </citation>
    <scope>NUCLEOTIDE SEQUENCE [LARGE SCALE GENOMIC DNA]</scope>
    <source>
        <strain evidence="3 4">CBP 2801</strain>
    </source>
</reference>
<accession>A0A7X0VVK0</accession>
<sequence length="121" mass="14276">MDEQPIQLLDHSRPPEPMKLGKIHREDYDYVRKGSCSLFMFTEPLAGWRHVHVSERRTKADWAEQVRELLEDHYPEAKRVRLVMDNLNTHAISSLYETFPPERALSLAKRLEIHYTPKHGS</sequence>
<dbReference type="InterPro" id="IPR038717">
    <property type="entry name" value="Tc1-like_DDE_dom"/>
</dbReference>
<dbReference type="Proteomes" id="UP000564644">
    <property type="component" value="Unassembled WGS sequence"/>
</dbReference>
<name>A0A7X0VVK0_9BACL</name>